<accession>A0A6J1CA32</accession>
<dbReference type="CDD" id="cd00298">
    <property type="entry name" value="ACD_sHsps_p23-like"/>
    <property type="match status" value="1"/>
</dbReference>
<proteinExistence type="predicted"/>
<name>A0A6J1CA32_MOMCH</name>
<dbReference type="SUPFAM" id="SSF49764">
    <property type="entry name" value="HSP20-like chaperones"/>
    <property type="match status" value="1"/>
</dbReference>
<sequence length="170" mass="19166">MKKVHPVPNSQNITVQYNPNGRNSRFRAQAFLGLSPKKLQRLPHVFSRVLELPFRSDADVSISENRNCFRFVAETEGISQEFRAHTVQIHPGVIKVVVRQIRPLELWLDESEIDAWRFRLPETTRPELATAKFAGGKLIVTVPKTENAGEKGAWGDKSGGFRGGHLVLVQ</sequence>
<dbReference type="AlphaFoldDB" id="A0A6J1CA32"/>
<dbReference type="RefSeq" id="XP_022138665.1">
    <property type="nucleotide sequence ID" value="XM_022282973.1"/>
</dbReference>
<reference evidence="2" key="1">
    <citation type="submission" date="2025-08" db="UniProtKB">
        <authorList>
            <consortium name="RefSeq"/>
        </authorList>
    </citation>
    <scope>IDENTIFICATION</scope>
    <source>
        <strain evidence="2">OHB3-1</strain>
    </source>
</reference>
<dbReference type="InterPro" id="IPR008978">
    <property type="entry name" value="HSP20-like_chaperone"/>
</dbReference>
<gene>
    <name evidence="2" type="primary">LOC111009769</name>
</gene>
<dbReference type="OrthoDB" id="1922291at2759"/>
<evidence type="ECO:0000313" key="1">
    <source>
        <dbReference type="Proteomes" id="UP000504603"/>
    </source>
</evidence>
<dbReference type="PANTHER" id="PTHR33879">
    <property type="entry name" value="17.6 KDA CLASS II HEAT SHOCK PROTEIN-RELATED"/>
    <property type="match status" value="1"/>
</dbReference>
<protein>
    <submittedName>
        <fullName evidence="2">Uncharacterized protein LOC111009769</fullName>
    </submittedName>
</protein>
<organism evidence="1 2">
    <name type="scientific">Momordica charantia</name>
    <name type="common">Bitter gourd</name>
    <name type="synonym">Balsam pear</name>
    <dbReference type="NCBI Taxonomy" id="3673"/>
    <lineage>
        <taxon>Eukaryota</taxon>
        <taxon>Viridiplantae</taxon>
        <taxon>Streptophyta</taxon>
        <taxon>Embryophyta</taxon>
        <taxon>Tracheophyta</taxon>
        <taxon>Spermatophyta</taxon>
        <taxon>Magnoliopsida</taxon>
        <taxon>eudicotyledons</taxon>
        <taxon>Gunneridae</taxon>
        <taxon>Pentapetalae</taxon>
        <taxon>rosids</taxon>
        <taxon>fabids</taxon>
        <taxon>Cucurbitales</taxon>
        <taxon>Cucurbitaceae</taxon>
        <taxon>Momordiceae</taxon>
        <taxon>Momordica</taxon>
    </lineage>
</organism>
<keyword evidence="1" id="KW-1185">Reference proteome</keyword>
<dbReference type="PANTHER" id="PTHR33879:SF3">
    <property type="entry name" value="17.6 KDA CLASS II HEAT SHOCK PROTEIN-RELATED"/>
    <property type="match status" value="1"/>
</dbReference>
<dbReference type="GeneID" id="111009769"/>
<evidence type="ECO:0000313" key="2">
    <source>
        <dbReference type="RefSeq" id="XP_022138665.1"/>
    </source>
</evidence>
<dbReference type="Proteomes" id="UP000504603">
    <property type="component" value="Unplaced"/>
</dbReference>
<dbReference type="KEGG" id="mcha:111009769"/>